<comment type="subcellular location">
    <subcellularLocation>
        <location evidence="1">Cell outer membrane</location>
        <topology evidence="1">Multi-pass membrane protein</topology>
    </subcellularLocation>
</comment>
<comment type="caution">
    <text evidence="9">The sequence shown here is derived from an EMBL/GenBank/DDBJ whole genome shotgun (WGS) entry which is preliminary data.</text>
</comment>
<dbReference type="GO" id="GO:0009279">
    <property type="term" value="C:cell outer membrane"/>
    <property type="evidence" value="ECO:0007669"/>
    <property type="project" value="UniProtKB-SubCell"/>
</dbReference>
<keyword evidence="6" id="KW-0472">Membrane</keyword>
<keyword evidence="5 8" id="KW-0732">Signal</keyword>
<dbReference type="InterPro" id="IPR005017">
    <property type="entry name" value="OMPP1/FadL/TodX"/>
</dbReference>
<evidence type="ECO:0000256" key="8">
    <source>
        <dbReference type="SAM" id="SignalP"/>
    </source>
</evidence>
<comment type="similarity">
    <text evidence="2">Belongs to the OmpP1/FadL family.</text>
</comment>
<name>A0A1B8Q8F4_9GAMM</name>
<proteinExistence type="inferred from homology"/>
<dbReference type="STRING" id="34059.A9308_01655"/>
<evidence type="ECO:0000256" key="1">
    <source>
        <dbReference type="ARBA" id="ARBA00004571"/>
    </source>
</evidence>
<evidence type="ECO:0000256" key="6">
    <source>
        <dbReference type="ARBA" id="ARBA00023136"/>
    </source>
</evidence>
<dbReference type="PANTHER" id="PTHR35093:SF8">
    <property type="entry name" value="OUTER MEMBRANE PROTEIN NMB0088-RELATED"/>
    <property type="match status" value="1"/>
</dbReference>
<keyword evidence="7" id="KW-0998">Cell outer membrane</keyword>
<evidence type="ECO:0000256" key="7">
    <source>
        <dbReference type="ARBA" id="ARBA00023237"/>
    </source>
</evidence>
<feature type="chain" id="PRO_5008612221" description="Outer membrane protein transport protein (OMPP1/FadL/TodX)" evidence="8">
    <location>
        <begin position="33"/>
        <end position="519"/>
    </location>
</feature>
<reference evidence="9 10" key="1">
    <citation type="submission" date="2016-06" db="EMBL/GenBank/DDBJ databases">
        <title>Draft genome of Moraxella atlantae CCUG 66109.</title>
        <authorList>
            <person name="Salva-Serra F."/>
            <person name="Engstrom-Jakobsson H."/>
            <person name="Thorell K."/>
            <person name="Gonzales-Siles L."/>
            <person name="Karlsson R."/>
            <person name="Boulund F."/>
            <person name="Engstrand L."/>
            <person name="Kristiansson E."/>
            <person name="Moore E."/>
        </authorList>
    </citation>
    <scope>NUCLEOTIDE SEQUENCE [LARGE SCALE GENOMIC DNA]</scope>
    <source>
        <strain evidence="9 10">CCUG 66109</strain>
    </source>
</reference>
<dbReference type="AlphaFoldDB" id="A0A1B8Q8F4"/>
<evidence type="ECO:0000256" key="5">
    <source>
        <dbReference type="ARBA" id="ARBA00022729"/>
    </source>
</evidence>
<keyword evidence="3" id="KW-1134">Transmembrane beta strand</keyword>
<evidence type="ECO:0000256" key="4">
    <source>
        <dbReference type="ARBA" id="ARBA00022692"/>
    </source>
</evidence>
<dbReference type="Proteomes" id="UP000092508">
    <property type="component" value="Unassembled WGS sequence"/>
</dbReference>
<evidence type="ECO:0000256" key="3">
    <source>
        <dbReference type="ARBA" id="ARBA00022452"/>
    </source>
</evidence>
<gene>
    <name evidence="9" type="ORF">A9308_01655</name>
</gene>
<keyword evidence="4" id="KW-0812">Transmembrane</keyword>
<dbReference type="GO" id="GO:0015483">
    <property type="term" value="F:long-chain fatty acid transporting porin activity"/>
    <property type="evidence" value="ECO:0007669"/>
    <property type="project" value="TreeGrafter"/>
</dbReference>
<sequence>MPAKFIPSQLRFTPHLLTVAFAALGMPFAAHAAALDRTTQPSWGFTEDGTMAYIEHITVNPDVSGKDSAGRKISDMTETYRFLNFGVKSDLNDRISVGVFYDEPLGADVKYRGDNSFTGVPRNVLGNVYGQASQTLQDNGVNVTIKNATDLQNTIAGLQSQVRAGQGQLTQAKADIAAAASQLSQAQTALVADPSLATLLTPKIALLQQGIDAGNQKIQDGQAQLAKGQVAVKTLQGLQAITAPLESNTEGTRVSVSSKNLSGVVGVKLGEDKRWQVYGGPVFQKVIGELHLRGDAYSGATGYDASIPTSSEVGWLAGVGYTIPEIALKAALTYRAKIDHDMPIGENFPLAKLKGFEAAQTNKVTVKTPESVNLDFQTGINPTTLLMAKVRWEPWSDFVIRPKLYNAVSGVNLLDYDKDSWLIELGLGKKLSDKLAVSGHVSWDSGAGDPVTTLGPVHGYWGTSLGAHYALTPEWSASLGARYIWLGDAKAKIPNGQQVGEFKNNHATVYGLRLTYQKK</sequence>
<evidence type="ECO:0000256" key="2">
    <source>
        <dbReference type="ARBA" id="ARBA00008163"/>
    </source>
</evidence>
<dbReference type="SUPFAM" id="SSF56935">
    <property type="entry name" value="Porins"/>
    <property type="match status" value="1"/>
</dbReference>
<evidence type="ECO:0000313" key="10">
    <source>
        <dbReference type="Proteomes" id="UP000092508"/>
    </source>
</evidence>
<protein>
    <recommendedName>
        <fullName evidence="11">Outer membrane protein transport protein (OMPP1/FadL/TodX)</fullName>
    </recommendedName>
</protein>
<dbReference type="RefSeq" id="WP_067239073.1">
    <property type="nucleotide sequence ID" value="NZ_LZMZ01000054.1"/>
</dbReference>
<evidence type="ECO:0000313" key="9">
    <source>
        <dbReference type="EMBL" id="OBX72959.1"/>
    </source>
</evidence>
<organism evidence="9 10">
    <name type="scientific">Faucicola atlantae</name>
    <dbReference type="NCBI Taxonomy" id="34059"/>
    <lineage>
        <taxon>Bacteria</taxon>
        <taxon>Pseudomonadati</taxon>
        <taxon>Pseudomonadota</taxon>
        <taxon>Gammaproteobacteria</taxon>
        <taxon>Moraxellales</taxon>
        <taxon>Moraxellaceae</taxon>
        <taxon>Faucicola</taxon>
    </lineage>
</organism>
<dbReference type="EMBL" id="LZMZ01000054">
    <property type="protein sequence ID" value="OBX72959.1"/>
    <property type="molecule type" value="Genomic_DNA"/>
</dbReference>
<evidence type="ECO:0008006" key="11">
    <source>
        <dbReference type="Google" id="ProtNLM"/>
    </source>
</evidence>
<dbReference type="Gene3D" id="2.40.160.60">
    <property type="entry name" value="Outer membrane protein transport protein (OMPP1/FadL/TodX)"/>
    <property type="match status" value="1"/>
</dbReference>
<feature type="signal peptide" evidence="8">
    <location>
        <begin position="1"/>
        <end position="32"/>
    </location>
</feature>
<accession>A0A1B8Q8F4</accession>
<dbReference type="PANTHER" id="PTHR35093">
    <property type="entry name" value="OUTER MEMBRANE PROTEIN NMB0088-RELATED"/>
    <property type="match status" value="1"/>
</dbReference>